<protein>
    <submittedName>
        <fullName evidence="1">Uncharacterized protein</fullName>
    </submittedName>
</protein>
<evidence type="ECO:0000313" key="1">
    <source>
        <dbReference type="EMBL" id="MDV5393260.1"/>
    </source>
</evidence>
<dbReference type="Proteomes" id="UP001187859">
    <property type="component" value="Unassembled WGS sequence"/>
</dbReference>
<evidence type="ECO:0000313" key="2">
    <source>
        <dbReference type="Proteomes" id="UP001187859"/>
    </source>
</evidence>
<comment type="caution">
    <text evidence="1">The sequence shown here is derived from an EMBL/GenBank/DDBJ whole genome shotgun (WGS) entry which is preliminary data.</text>
</comment>
<gene>
    <name evidence="1" type="ORF">QM089_24040</name>
</gene>
<sequence>MDSAALLTWLNLQVTELTEKRDHAISFDNYGKAAVLDGEISGVKRVICKIELGDFN</sequence>
<dbReference type="AlphaFoldDB" id="A0AAE4Q579"/>
<dbReference type="EMBL" id="JASGOQ010000003">
    <property type="protein sequence ID" value="MDV5393260.1"/>
    <property type="molecule type" value="Genomic_DNA"/>
</dbReference>
<reference evidence="1" key="1">
    <citation type="submission" date="2023-05" db="EMBL/GenBank/DDBJ databases">
        <title>Colonisation of extended spectrum b-lactamase- and carbapenemase-producing bacteria on hospital surfaces from low- and middle-income countries.</title>
        <authorList>
            <person name="Nieto-Rosado M."/>
            <person name="Sands K."/>
            <person name="Iregbu K."/>
            <person name="Zahra R."/>
            <person name="Mazarati J.B."/>
            <person name="Mehtar S."/>
            <person name="Barnards-Group B."/>
            <person name="Walsh T.R."/>
        </authorList>
    </citation>
    <scope>NUCLEOTIDE SEQUENCE</scope>
    <source>
        <strain evidence="1">PP-E493</strain>
    </source>
</reference>
<organism evidence="1 2">
    <name type="scientific">Shewanella xiamenensis</name>
    <dbReference type="NCBI Taxonomy" id="332186"/>
    <lineage>
        <taxon>Bacteria</taxon>
        <taxon>Pseudomonadati</taxon>
        <taxon>Pseudomonadota</taxon>
        <taxon>Gammaproteobacteria</taxon>
        <taxon>Alteromonadales</taxon>
        <taxon>Shewanellaceae</taxon>
        <taxon>Shewanella</taxon>
    </lineage>
</organism>
<dbReference type="RefSeq" id="WP_219640046.1">
    <property type="nucleotide sequence ID" value="NZ_CP091834.1"/>
</dbReference>
<name>A0AAE4Q579_9GAMM</name>
<proteinExistence type="predicted"/>
<accession>A0AAE4Q579</accession>